<feature type="transmembrane region" description="Helical" evidence="1">
    <location>
        <begin position="104"/>
        <end position="124"/>
    </location>
</feature>
<comment type="caution">
    <text evidence="2">The sequence shown here is derived from an EMBL/GenBank/DDBJ whole genome shotgun (WGS) entry which is preliminary data.</text>
</comment>
<gene>
    <name evidence="2" type="ORF">DFR58_13634</name>
</gene>
<feature type="transmembrane region" description="Helical" evidence="1">
    <location>
        <begin position="76"/>
        <end position="98"/>
    </location>
</feature>
<keyword evidence="1" id="KW-1133">Transmembrane helix</keyword>
<dbReference type="EMBL" id="QPJT01000036">
    <property type="protein sequence ID" value="RCX09358.1"/>
    <property type="molecule type" value="Genomic_DNA"/>
</dbReference>
<evidence type="ECO:0000313" key="2">
    <source>
        <dbReference type="EMBL" id="RCX09358.1"/>
    </source>
</evidence>
<dbReference type="Proteomes" id="UP000253034">
    <property type="component" value="Unassembled WGS sequence"/>
</dbReference>
<evidence type="ECO:0000313" key="3">
    <source>
        <dbReference type="Proteomes" id="UP000253034"/>
    </source>
</evidence>
<protein>
    <submittedName>
        <fullName evidence="2">Uncharacterized protein</fullName>
    </submittedName>
</protein>
<keyword evidence="3" id="KW-1185">Reference proteome</keyword>
<reference evidence="2 3" key="1">
    <citation type="submission" date="2018-07" db="EMBL/GenBank/DDBJ databases">
        <title>Genomic Encyclopedia of Type Strains, Phase IV (KMG-IV): sequencing the most valuable type-strain genomes for metagenomic binning, comparative biology and taxonomic classification.</title>
        <authorList>
            <person name="Goeker M."/>
        </authorList>
    </citation>
    <scope>NUCLEOTIDE SEQUENCE [LARGE SCALE GENOMIC DNA]</scope>
    <source>
        <strain evidence="2 3">DSM 27016</strain>
    </source>
</reference>
<proteinExistence type="predicted"/>
<accession>A0A369ALZ4</accession>
<keyword evidence="1" id="KW-0812">Transmembrane</keyword>
<dbReference type="AlphaFoldDB" id="A0A369ALZ4"/>
<name>A0A369ALZ4_9FIRM</name>
<keyword evidence="1" id="KW-0472">Membrane</keyword>
<sequence length="205" mass="22793">MITVSSNKLGKYTFDAKDSSEADKSSAANLSRQSLVDSDYLGTTKFFGTTFSGYRYMETHWEKYHLGSTSYSKRTYVGTMAAFIAAISVSLGVGYYIAGSVAGAIVSAGIGLIIGDTLNINTSIHLSSEKYSHKFISFDAINPRMYNTSSNVTGYEYRITDIEHQNELDNIYYEGLTRIDYENQVTQLFQSMFMNVYGINGTPVF</sequence>
<organism evidence="2 3">
    <name type="scientific">Anaerobacterium chartisolvens</name>
    <dbReference type="NCBI Taxonomy" id="1297424"/>
    <lineage>
        <taxon>Bacteria</taxon>
        <taxon>Bacillati</taxon>
        <taxon>Bacillota</taxon>
        <taxon>Clostridia</taxon>
        <taxon>Eubacteriales</taxon>
        <taxon>Oscillospiraceae</taxon>
        <taxon>Anaerobacterium</taxon>
    </lineage>
</organism>
<evidence type="ECO:0000256" key="1">
    <source>
        <dbReference type="SAM" id="Phobius"/>
    </source>
</evidence>